<evidence type="ECO:0000256" key="3">
    <source>
        <dbReference type="ARBA" id="ARBA00023157"/>
    </source>
</evidence>
<dbReference type="InterPro" id="IPR050708">
    <property type="entry name" value="T6SS_VgrG/RHS"/>
</dbReference>
<feature type="region of interest" description="Disordered" evidence="4">
    <location>
        <begin position="47"/>
        <end position="150"/>
    </location>
</feature>
<keyword evidence="8" id="KW-1185">Reference proteome</keyword>
<dbReference type="InterPro" id="IPR036844">
    <property type="entry name" value="Hint_dom_sf"/>
</dbReference>
<evidence type="ECO:0000313" key="8">
    <source>
        <dbReference type="Proteomes" id="UP000318416"/>
    </source>
</evidence>
<dbReference type="Gene3D" id="2.170.16.10">
    <property type="entry name" value="Hedgehog/Intein (Hint) domain"/>
    <property type="match status" value="2"/>
</dbReference>
<dbReference type="SUPFAM" id="SSF51294">
    <property type="entry name" value="Hedgehog/intein (Hint) domain"/>
    <property type="match status" value="1"/>
</dbReference>
<protein>
    <submittedName>
        <fullName evidence="7">RHS repeat-associated protein</fullName>
    </submittedName>
</protein>
<dbReference type="PROSITE" id="PS50025">
    <property type="entry name" value="LAM_G_DOMAIN"/>
    <property type="match status" value="2"/>
</dbReference>
<dbReference type="InterPro" id="IPR044927">
    <property type="entry name" value="Endonuclea_NS_2"/>
</dbReference>
<dbReference type="InterPro" id="IPR006558">
    <property type="entry name" value="LamG-like"/>
</dbReference>
<dbReference type="PANTHER" id="PTHR32305:SF15">
    <property type="entry name" value="PROTEIN RHSA-RELATED"/>
    <property type="match status" value="1"/>
</dbReference>
<feature type="chain" id="PRO_5021887011" evidence="5">
    <location>
        <begin position="21"/>
        <end position="3689"/>
    </location>
</feature>
<comment type="caution">
    <text evidence="7">The sequence shown here is derived from an EMBL/GenBank/DDBJ whole genome shotgun (WGS) entry which is preliminary data.</text>
</comment>
<feature type="region of interest" description="Disordered" evidence="4">
    <location>
        <begin position="3555"/>
        <end position="3574"/>
    </location>
</feature>
<dbReference type="InterPro" id="IPR045351">
    <property type="entry name" value="DUF6531"/>
</dbReference>
<gene>
    <name evidence="7" type="ORF">FB465_2732</name>
</gene>
<feature type="signal peptide" evidence="5">
    <location>
        <begin position="1"/>
        <end position="20"/>
    </location>
</feature>
<dbReference type="SUPFAM" id="SSF49899">
    <property type="entry name" value="Concanavalin A-like lectins/glucanases"/>
    <property type="match status" value="3"/>
</dbReference>
<evidence type="ECO:0000256" key="4">
    <source>
        <dbReference type="SAM" id="MobiDB-lite"/>
    </source>
</evidence>
<dbReference type="NCBIfam" id="TIGR01443">
    <property type="entry name" value="intein_Cterm"/>
    <property type="match status" value="1"/>
</dbReference>
<dbReference type="InterPro" id="IPR022385">
    <property type="entry name" value="Rhs_assc_core"/>
</dbReference>
<dbReference type="InterPro" id="IPR001791">
    <property type="entry name" value="Laminin_G"/>
</dbReference>
<name>A0A561EQ29_9ACTN</name>
<dbReference type="SMART" id="SM00560">
    <property type="entry name" value="LamGL"/>
    <property type="match status" value="1"/>
</dbReference>
<dbReference type="SMART" id="SM00282">
    <property type="entry name" value="LamG"/>
    <property type="match status" value="2"/>
</dbReference>
<dbReference type="Pfam" id="PF20148">
    <property type="entry name" value="DUF6531"/>
    <property type="match status" value="1"/>
</dbReference>
<dbReference type="InterPro" id="IPR056823">
    <property type="entry name" value="TEN-like_YD-shell"/>
</dbReference>
<keyword evidence="1 5" id="KW-0732">Signal</keyword>
<feature type="compositionally biased region" description="Polar residues" evidence="4">
    <location>
        <begin position="120"/>
        <end position="147"/>
    </location>
</feature>
<dbReference type="InterPro" id="IPR044929">
    <property type="entry name" value="DNA/RNA_non-sp_Endonuclease_sf"/>
</dbReference>
<dbReference type="InterPro" id="IPR030934">
    <property type="entry name" value="Intein_C"/>
</dbReference>
<feature type="region of interest" description="Disordered" evidence="4">
    <location>
        <begin position="2225"/>
        <end position="2245"/>
    </location>
</feature>
<dbReference type="Pfam" id="PF25023">
    <property type="entry name" value="TEN_YD-shell"/>
    <property type="match status" value="2"/>
</dbReference>
<keyword evidence="3" id="KW-1015">Disulfide bond</keyword>
<accession>A0A561EQ29</accession>
<feature type="compositionally biased region" description="Gly residues" evidence="4">
    <location>
        <begin position="72"/>
        <end position="82"/>
    </location>
</feature>
<evidence type="ECO:0000256" key="5">
    <source>
        <dbReference type="SAM" id="SignalP"/>
    </source>
</evidence>
<dbReference type="CDD" id="cd00110">
    <property type="entry name" value="LamG"/>
    <property type="match status" value="2"/>
</dbReference>
<feature type="domain" description="Laminin G" evidence="6">
    <location>
        <begin position="921"/>
        <end position="1116"/>
    </location>
</feature>
<evidence type="ECO:0000256" key="2">
    <source>
        <dbReference type="ARBA" id="ARBA00022737"/>
    </source>
</evidence>
<dbReference type="Gene3D" id="2.180.10.10">
    <property type="entry name" value="RHS repeat-associated core"/>
    <property type="match status" value="4"/>
</dbReference>
<dbReference type="NCBIfam" id="TIGR01643">
    <property type="entry name" value="YD_repeat_2x"/>
    <property type="match status" value="7"/>
</dbReference>
<proteinExistence type="predicted"/>
<dbReference type="PROSITE" id="PS50818">
    <property type="entry name" value="INTEIN_C_TER"/>
    <property type="match status" value="1"/>
</dbReference>
<dbReference type="InterPro" id="IPR006530">
    <property type="entry name" value="YD"/>
</dbReference>
<dbReference type="Gene3D" id="2.60.120.200">
    <property type="match status" value="3"/>
</dbReference>
<dbReference type="NCBIfam" id="TIGR03696">
    <property type="entry name" value="Rhs_assc_core"/>
    <property type="match status" value="1"/>
</dbReference>
<dbReference type="Pfam" id="PF13385">
    <property type="entry name" value="Laminin_G_3"/>
    <property type="match status" value="3"/>
</dbReference>
<feature type="compositionally biased region" description="Basic and acidic residues" evidence="4">
    <location>
        <begin position="103"/>
        <end position="119"/>
    </location>
</feature>
<evidence type="ECO:0000313" key="7">
    <source>
        <dbReference type="EMBL" id="TWE17694.1"/>
    </source>
</evidence>
<evidence type="ECO:0000256" key="1">
    <source>
        <dbReference type="ARBA" id="ARBA00022729"/>
    </source>
</evidence>
<organism evidence="7 8">
    <name type="scientific">Kitasatospora atroaurantiaca</name>
    <dbReference type="NCBI Taxonomy" id="285545"/>
    <lineage>
        <taxon>Bacteria</taxon>
        <taxon>Bacillati</taxon>
        <taxon>Actinomycetota</taxon>
        <taxon>Actinomycetes</taxon>
        <taxon>Kitasatosporales</taxon>
        <taxon>Streptomycetaceae</taxon>
        <taxon>Kitasatospora</taxon>
    </lineage>
</organism>
<feature type="compositionally biased region" description="Basic and acidic residues" evidence="4">
    <location>
        <begin position="60"/>
        <end position="71"/>
    </location>
</feature>
<dbReference type="Pfam" id="PF07591">
    <property type="entry name" value="PT-HINT"/>
    <property type="match status" value="1"/>
</dbReference>
<dbReference type="InterPro" id="IPR031325">
    <property type="entry name" value="RHS_repeat"/>
</dbReference>
<sequence length="3689" mass="383090">MALIVVTAISLMLTTEEAMAQGATLPPLSAGPIRDFFAWMTGDSPSWGDLPKQKSGSAAGRDHAVSADKTRAGGGAGHAPGKGKGELDASTPYARNFKTGLSGKREGFNAKTSKRDAKKSTANSDFYQNADGTFSRSVSQGKTNYQDASGAWQPVDTKVTKQADGRFHQNANSLSVDFAAHAADGALASFGVDAGHSLSYGLKGAAAVEGTADGSTVTYPGALPDTDLQLAPIPSGVKESVVLHSANAGNSWVFPLDLKGLTPKLNSAGGVDLLDASGKAVETIPAAYAYDSKIDPASGDPASTHAVTYELITDGGKPALRMTLDAGWLHDSKRVFPVTVDPSIWDRPNTTYVETGADIPQADHSMEPTIKIGSYDSGPHSARAFEQDWYDAFDGSGVSLISAHLWLYDLWASTCTPQSFSVAQITQPWTPSGLTSYPGPSIGSQIGTLTPTVSHACANPTLSPTGGDWVIVTLDNAAIQNWANGTTPDYGLAVYAPTNDSSHWKKFGSMANPGIEPKIVYDYTGNVPPQVDATFPDSGNSADTLTPELQAFADDDATTSLQYRFYVYDTSSNLVVDSGLTGSGSWTVPSGKLKWGQTYYWTVQAYDGSLYSSAAPWSALAIQVPQPSLTSSLSQNGDARGFNPAIGNFTKSVTDADLTGAGPALEVVRDYNSRDYRTTGSFGTGWSSVYDARATELYNASGVQTGVVVSYPDGSQVGFGKNADGTYSPPGGRFASLRSITGGYTLTDKNATVYTFTQSLGSGGYGVTSIADANARAVNFTWASGQISTMTSGVSGRALHLTWSTPAGAGSPHVATVFTDPVTGTDWNTALTWKYNYTGDKLTSVCQPTDYVNCSQYSYTQGSQFQTQVLDAGPSSLWPLSEAAGATTAASAVNTNEGADKATYSNVTLGQSGPLAASTATAAGFNGTSSYIEIPKSLASSSSQYTVSMWFKTTAVNGVLFSYSALPIDSGTSLAQYTPSIYVDGNGKLAAEFWNTSGVAPIVSTNTVNDGNWHQVVLSGAGSSQRLYLDGNQTGSTLNGMISRSGGYTSALQGHTYIGAGFLGGKWPNEPHYSTTDNTGYATYFNGSIAQVATFPKGLTAAQIASQYAAGKQTGNLLTGITRPSGKQFATVVYDTNSAQVNQVTDENGGVWQISKPSVAGSSQVYRSSVLGSGPAGYWRLGDTAGASTAVDEVNYGKATYNAVTLGTAGPFADATAAKFDGSSSFVQLPTSTTVGTGDNSVEMWFNMPAGNTAGGVLFDYAGSSLTGANPRGNDWVPALYVGTDGKLHSKFWDQYGSAWQVNTPGTVNDGKWHHVVLAANSGRSTLYMDGVQVGYTNGTRTNSLTSYVYIGAGESYNWPSAPTNERGYFPGSISDVAFYKTELSAAEATAHFQSAKNSAGLLPVESVTVTMPGGKTMTHQYDVTNGYRAVAEVDGEGAKTSYGYDTGGFMRTVTDPNGNVTTTGHDVRGNTVSVTGCQNQAAGTCSTRYFTYYPDATTSPLTTADARNDVLLTVRDGRSSSATDNTYLTSYGYDAKGNRTTVTTPPVAGFPNGRVATTVFADGTATYPAADSGNVPAGLPVKVTSPGGAVSTIAYNHNGDIASTTMASGLKTTYTYDGLGRPTGKTVISDSYPAGLTTSYVYDGMGQVVSETSPSTTDQVTGATHTAVATTVFDVDGNPTSQTVADATGGDAPRTRTTTYNQYDQVASRTDANGNAGYSNGATTSMAFDSAGNLTQETDPAGNVHTYTYDSSGKLLTRSLLNYTGDPVNPSPATTLVESSRAYDPAGRLASITDSMGNTTKYTYTDDGLTATVTRTDSTGTNSFVVQSNAYDAAGNLTQRTTGNGATVTQYQVDAASRTTSTTVDPSGVNRTTSVSFTPDDLVATVNEHDTSGWDRTTTTSYDTAGRALSRTLYGDASGHPNGWWKLDQTSGSTVTDNSGTGYTAATSGAVTWSGGAASFDGTGGAISTNGPVINSTSSYTVSAWVNLADNTTWHSFVTQGGTNVPSFHLSYDKNLGWAFIATSSDSKTPSAYYSASSSSVALNTWTHLVGVFDSSNGAMKLYVNGALAGSGTNPSPWTGTGGLTIGQSKPLTGAPYDFHKGQIGNVQVYQRAVSATEAQTLYANGRTGGTVGSSSQRTTRYTYDQRGLVKMMFDPNGEETDFDYDEAGNQVMVSAPTTTVENVGGTPVQASPTSFMGFNTFGEEVEQLDPNGNVVKHTYDANGEETSTTDPNYTPPGSSTPITATTTQTYDALGEVVKATRPDGKYSSYLFGQRGELAQETTPDGRSTRYTYDTNGERLSVTEVSGAVRQATYDWMGRQLTSTTLERYPTAQTVTSTSSYAVTSGNPYGAFLASQTSAEGRSISYGYDRLGELTSTTDPVGNITRYTYDYKGNQQKTIAPDGTWSEISYNAADQPSYAKQYDASGNLLAQTSNVYDSVGNLLSATDATGHTSTFTYDTNGRMINEVQPVSATSSITTSFGYDAVGHRTRFTDGRGNAWKYSYNTWGARESVIAPATTAFPNAADGTSTYIYDQLGQLTQVNQPGGVTYTMSYDDTGNLVSQSGSGAEVATATRSFTYDALGQVLTANTAAAGTVGQTGFQASTSETFGYDDRGHLLSASGSAGNSTFAYSKDGLLSSRTDAAGTTGYTYDNAGRLATLADPATGNTLTYSYNSMSLPTSISYGASGQNRTFTYDNRHRLTGDTLTNGASTLASITYGYDVKSNLTSKTTTGVAGAAANTYTYDWANRLTSWNNGTTNTAYSYDASGNRIQVGSSVYTYDQRDQLTSDGQHTYVYSARGTMTEDRTGGQPTTYSSDAFGQQIVAGQQTYNLDAGGRVITAANGVTGTRTFQYVGSSNSVASDGSNTYTWDPGSNLIGVNTPGGAASTGRLAMTDQHDDVIGQFAAGSTTLTGSQTYNPLGNVTATSGLIGQLGFQSGWTDALTSKVNMGSRWYNPGNGQFLNKDTVELNPAPTSVSANPFAYVNDNPLAGTDPDGHCSWYDVVCGAKKVGSAVVNTVSSAWDTASSYVSSAAAWVEEKAERAYHYVAQVAQEVVQTVQRTVTAVVHHVADVGRRVYRSARRVYRNTVRTVRRVVKAAVHVVKTAYHAAAKATSHVVHTVGKAVVHAAKATGKAVAKTAAAAVKVVKDHAAGIASMAVSVGVFLGCEAGAAALTGGVGGVAAIAGCGALAGAAGAAAGQAVNCMKGLPGACSGSAFGTALAVGAIGGAVGGALGGAFGGKLASSALGEILPGFATGAIEGAAIGGVSGAVSGAAGYGLSCGNNCSWTGAASAGISGAVDGAKMGGAFGAAGGALGGKSGCHSFTGATPVLMADNATKPIDQVKIGDRITNSVPGKEGTETHTVTDVIVTTTDHDFVDLKIAPVTTSPTASAETRTAEEPRSGGRWSKALLGLAAGVAAIGLWASAPAQPAQAAERSSSTAQEATLTTTFTHPFYDETQQAFVEAKDLRVGDSLQTPTGAAKVTSVHRYHADTTTYDLTVGDLHTYFVEAGTTPVLVHNCGDTYGAGGSVRYGALDELGRPTGVSASVRPGMLKIPGVQKGTGSEAGSLKPPGWRGNGTLFNEARGHLLAGRLGGRGTGKNARQNLVTLTQDPINTPLMRDLVEGPIYDAVKGGETVQYSVTPVYEGSNPIPIELRMEAHGSQGFQLSAWLTNPAAAVRTAGGAGWGGMY</sequence>
<dbReference type="Pfam" id="PF05593">
    <property type="entry name" value="RHS_repeat"/>
    <property type="match status" value="5"/>
</dbReference>
<dbReference type="Pfam" id="PF13930">
    <property type="entry name" value="Endonuclea_NS_2"/>
    <property type="match status" value="1"/>
</dbReference>
<evidence type="ECO:0000259" key="6">
    <source>
        <dbReference type="PROSITE" id="PS50025"/>
    </source>
</evidence>
<feature type="domain" description="Laminin G" evidence="6">
    <location>
        <begin position="1216"/>
        <end position="1400"/>
    </location>
</feature>
<reference evidence="7 8" key="1">
    <citation type="submission" date="2019-06" db="EMBL/GenBank/DDBJ databases">
        <title>Sequencing the genomes of 1000 actinobacteria strains.</title>
        <authorList>
            <person name="Klenk H.-P."/>
        </authorList>
    </citation>
    <scope>NUCLEOTIDE SEQUENCE [LARGE SCALE GENOMIC DNA]</scope>
    <source>
        <strain evidence="7 8">DSM 41649</strain>
    </source>
</reference>
<keyword evidence="2" id="KW-0677">Repeat</keyword>
<dbReference type="Proteomes" id="UP000318416">
    <property type="component" value="Unassembled WGS sequence"/>
</dbReference>
<dbReference type="InterPro" id="IPR013320">
    <property type="entry name" value="ConA-like_dom_sf"/>
</dbReference>
<dbReference type="EMBL" id="VIVR01000001">
    <property type="protein sequence ID" value="TWE17694.1"/>
    <property type="molecule type" value="Genomic_DNA"/>
</dbReference>
<dbReference type="CDD" id="cd00081">
    <property type="entry name" value="Hint"/>
    <property type="match status" value="1"/>
</dbReference>
<dbReference type="PANTHER" id="PTHR32305">
    <property type="match status" value="1"/>
</dbReference>
<dbReference type="Gene3D" id="3.40.570.10">
    <property type="entry name" value="Extracellular Endonuclease, subunit A"/>
    <property type="match status" value="1"/>
</dbReference>